<keyword evidence="3 8" id="KW-0812">Transmembrane</keyword>
<dbReference type="InterPro" id="IPR001901">
    <property type="entry name" value="Translocase_SecE/Sec61-g"/>
</dbReference>
<keyword evidence="8" id="KW-1003">Cell membrane</keyword>
<dbReference type="HOGENOM" id="CLU_113663_2_1_3"/>
<gene>
    <name evidence="8 10" type="primary">secE</name>
    <name evidence="10" type="ordered locus">P9211_02241</name>
</gene>
<keyword evidence="4 8" id="KW-0653">Protein transport</keyword>
<dbReference type="eggNOG" id="COG0690">
    <property type="taxonomic scope" value="Bacteria"/>
</dbReference>
<evidence type="ECO:0000256" key="1">
    <source>
        <dbReference type="ARBA" id="ARBA00004370"/>
    </source>
</evidence>
<evidence type="ECO:0000313" key="10">
    <source>
        <dbReference type="EMBL" id="ABX08155.1"/>
    </source>
</evidence>
<dbReference type="Pfam" id="PF00584">
    <property type="entry name" value="SecE"/>
    <property type="match status" value="1"/>
</dbReference>
<dbReference type="RefSeq" id="WP_012194780.1">
    <property type="nucleotide sequence ID" value="NC_009976.1"/>
</dbReference>
<evidence type="ECO:0000256" key="5">
    <source>
        <dbReference type="ARBA" id="ARBA00022989"/>
    </source>
</evidence>
<dbReference type="OrthoDB" id="532376at2"/>
<comment type="function">
    <text evidence="8">Essential subunit of the Sec protein translocation channel SecYEG. Clamps together the 2 halves of SecY. May contact the channel plug during translocation.</text>
</comment>
<proteinExistence type="inferred from homology"/>
<evidence type="ECO:0000256" key="9">
    <source>
        <dbReference type="SAM" id="MobiDB-lite"/>
    </source>
</evidence>
<keyword evidence="6 8" id="KW-0811">Translocation</keyword>
<dbReference type="KEGG" id="pmj:P9211_02241"/>
<evidence type="ECO:0000256" key="3">
    <source>
        <dbReference type="ARBA" id="ARBA00022692"/>
    </source>
</evidence>
<dbReference type="Proteomes" id="UP000000788">
    <property type="component" value="Chromosome"/>
</dbReference>
<accession>A9BDG9</accession>
<evidence type="ECO:0000256" key="2">
    <source>
        <dbReference type="ARBA" id="ARBA00022448"/>
    </source>
</evidence>
<keyword evidence="5 8" id="KW-1133">Transmembrane helix</keyword>
<dbReference type="InterPro" id="IPR038379">
    <property type="entry name" value="SecE_sf"/>
</dbReference>
<evidence type="ECO:0000256" key="4">
    <source>
        <dbReference type="ARBA" id="ARBA00022927"/>
    </source>
</evidence>
<comment type="subunit">
    <text evidence="8">Component of the Sec protein translocase complex. Heterotrimer consisting of SecY, SecE and SecG subunits. The heterotrimers can form oligomers, although 1 heterotrimer is thought to be able to translocate proteins. Interacts with the ribosome. Interacts with SecDF, and other proteins may be involved. Interacts with SecA.</text>
</comment>
<comment type="similarity">
    <text evidence="8">Belongs to the SecE/SEC61-gamma family.</text>
</comment>
<feature type="transmembrane region" description="Helical" evidence="8">
    <location>
        <begin position="50"/>
        <end position="71"/>
    </location>
</feature>
<dbReference type="GO" id="GO:0006605">
    <property type="term" value="P:protein targeting"/>
    <property type="evidence" value="ECO:0007669"/>
    <property type="project" value="UniProtKB-UniRule"/>
</dbReference>
<dbReference type="HAMAP" id="MF_00422">
    <property type="entry name" value="SecE"/>
    <property type="match status" value="1"/>
</dbReference>
<dbReference type="GO" id="GO:0065002">
    <property type="term" value="P:intracellular protein transmembrane transport"/>
    <property type="evidence" value="ECO:0007669"/>
    <property type="project" value="UniProtKB-UniRule"/>
</dbReference>
<dbReference type="Gene3D" id="1.20.5.1030">
    <property type="entry name" value="Preprotein translocase secy subunit"/>
    <property type="match status" value="1"/>
</dbReference>
<evidence type="ECO:0000256" key="8">
    <source>
        <dbReference type="HAMAP-Rule" id="MF_00422"/>
    </source>
</evidence>
<dbReference type="STRING" id="93059.P9211_02241"/>
<dbReference type="NCBIfam" id="TIGR00964">
    <property type="entry name" value="secE_bact"/>
    <property type="match status" value="1"/>
</dbReference>
<dbReference type="GO" id="GO:0043952">
    <property type="term" value="P:protein transport by the Sec complex"/>
    <property type="evidence" value="ECO:0007669"/>
    <property type="project" value="UniProtKB-UniRule"/>
</dbReference>
<reference evidence="10 11" key="1">
    <citation type="journal article" date="2007" name="PLoS Genet.">
        <title>Patterns and implications of gene gain and loss in the evolution of Prochlorococcus.</title>
        <authorList>
            <person name="Kettler G.C."/>
            <person name="Martiny A.C."/>
            <person name="Huang K."/>
            <person name="Zucker J."/>
            <person name="Coleman M.L."/>
            <person name="Rodrigue S."/>
            <person name="Chen F."/>
            <person name="Lapidus A."/>
            <person name="Ferriera S."/>
            <person name="Johnson J."/>
            <person name="Steglich C."/>
            <person name="Church G.M."/>
            <person name="Richardson P."/>
            <person name="Chisholm S.W."/>
        </authorList>
    </citation>
    <scope>NUCLEOTIDE SEQUENCE [LARGE SCALE GENOMIC DNA]</scope>
    <source>
        <strain evidence="11">MIT 9211</strain>
    </source>
</reference>
<organism evidence="10 11">
    <name type="scientific">Prochlorococcus marinus (strain MIT 9211)</name>
    <dbReference type="NCBI Taxonomy" id="93059"/>
    <lineage>
        <taxon>Bacteria</taxon>
        <taxon>Bacillati</taxon>
        <taxon>Cyanobacteriota</taxon>
        <taxon>Cyanophyceae</taxon>
        <taxon>Synechococcales</taxon>
        <taxon>Prochlorococcaceae</taxon>
        <taxon>Prochlorococcus</taxon>
    </lineage>
</organism>
<feature type="region of interest" description="Disordered" evidence="9">
    <location>
        <begin position="1"/>
        <end position="27"/>
    </location>
</feature>
<name>A9BDG9_PROM4</name>
<protein>
    <recommendedName>
        <fullName evidence="8">Protein translocase subunit SecE</fullName>
    </recommendedName>
</protein>
<evidence type="ECO:0000256" key="6">
    <source>
        <dbReference type="ARBA" id="ARBA00023010"/>
    </source>
</evidence>
<dbReference type="InterPro" id="IPR005807">
    <property type="entry name" value="SecE_bac"/>
</dbReference>
<keyword evidence="2 8" id="KW-0813">Transport</keyword>
<keyword evidence="11" id="KW-1185">Reference proteome</keyword>
<dbReference type="GO" id="GO:0008320">
    <property type="term" value="F:protein transmembrane transporter activity"/>
    <property type="evidence" value="ECO:0007669"/>
    <property type="project" value="UniProtKB-UniRule"/>
</dbReference>
<feature type="compositionally biased region" description="Low complexity" evidence="9">
    <location>
        <begin position="1"/>
        <end position="16"/>
    </location>
</feature>
<dbReference type="GO" id="GO:0031676">
    <property type="term" value="C:plasma membrane-derived thylakoid membrane"/>
    <property type="evidence" value="ECO:0007669"/>
    <property type="project" value="UniProtKB-SubCell"/>
</dbReference>
<evidence type="ECO:0000313" key="11">
    <source>
        <dbReference type="Proteomes" id="UP000000788"/>
    </source>
</evidence>
<evidence type="ECO:0000256" key="7">
    <source>
        <dbReference type="ARBA" id="ARBA00023136"/>
    </source>
</evidence>
<dbReference type="AlphaFoldDB" id="A9BDG9"/>
<dbReference type="EMBL" id="CP000878">
    <property type="protein sequence ID" value="ABX08155.1"/>
    <property type="molecule type" value="Genomic_DNA"/>
</dbReference>
<keyword evidence="8" id="KW-0997">Cell inner membrane</keyword>
<sequence length="80" mass="8632">MTSSSSNESSDSVSPPNEEDPSPKKGFLGSTIDELKLVVWPTRQQLFSESIAVILMVTLSAAAIAAVSRFYGWGASHIFR</sequence>
<keyword evidence="7 8" id="KW-0472">Membrane</keyword>
<keyword evidence="8" id="KW-0793">Thylakoid</keyword>
<comment type="subcellular location">
    <subcellularLocation>
        <location evidence="8">Cell inner membrane</location>
        <topology evidence="8">Single-pass membrane protein</topology>
    </subcellularLocation>
    <subcellularLocation>
        <location evidence="8">Cellular thylakoid membrane</location>
        <topology evidence="8">Single-pass membrane protein</topology>
    </subcellularLocation>
    <subcellularLocation>
        <location evidence="1">Membrane</location>
    </subcellularLocation>
</comment>
<dbReference type="GO" id="GO:0009306">
    <property type="term" value="P:protein secretion"/>
    <property type="evidence" value="ECO:0007669"/>
    <property type="project" value="UniProtKB-UniRule"/>
</dbReference>